<dbReference type="AlphaFoldDB" id="A0A6C0K6X3"/>
<name>A0A6C0K6X3_9ZZZZ</name>
<reference evidence="1" key="1">
    <citation type="journal article" date="2020" name="Nature">
        <title>Giant virus diversity and host interactions through global metagenomics.</title>
        <authorList>
            <person name="Schulz F."/>
            <person name="Roux S."/>
            <person name="Paez-Espino D."/>
            <person name="Jungbluth S."/>
            <person name="Walsh D.A."/>
            <person name="Denef V.J."/>
            <person name="McMahon K.D."/>
            <person name="Konstantinidis K.T."/>
            <person name="Eloe-Fadrosh E.A."/>
            <person name="Kyrpides N.C."/>
            <person name="Woyke T."/>
        </authorList>
    </citation>
    <scope>NUCLEOTIDE SEQUENCE</scope>
    <source>
        <strain evidence="1">GVMAG-S-1101172-89</strain>
    </source>
</reference>
<protein>
    <submittedName>
        <fullName evidence="1">Uncharacterized protein</fullName>
    </submittedName>
</protein>
<sequence length="274" mass="31516">MPGTGKRKLLQTELKKLADVRNIYYTIQMKNINGSDETEEETDESGQIQYESSLVHIGFDVARMSMQDKQFLRPIFSSLGKGSHVLVGENGRSARILVLYHAHLLSSESVILLQSCLEQNEQDISVWMTSEFPVAQRVRDWFIEIPVSGTDFACEKYISKSGDATADWYKIFETLFQRWINSAPPTIADVKFIKNFIYELLMRNYRWIEAVHCIMDVIISHPGFTDLQRMKCLNILAKCEATAAGYTIPSYRIPIIWESLFIQLRNVLFTPLKT</sequence>
<proteinExistence type="predicted"/>
<evidence type="ECO:0000313" key="1">
    <source>
        <dbReference type="EMBL" id="QHU12826.1"/>
    </source>
</evidence>
<dbReference type="EMBL" id="MN740810">
    <property type="protein sequence ID" value="QHU12826.1"/>
    <property type="molecule type" value="Genomic_DNA"/>
</dbReference>
<accession>A0A6C0K6X3</accession>
<organism evidence="1">
    <name type="scientific">viral metagenome</name>
    <dbReference type="NCBI Taxonomy" id="1070528"/>
    <lineage>
        <taxon>unclassified sequences</taxon>
        <taxon>metagenomes</taxon>
        <taxon>organismal metagenomes</taxon>
    </lineage>
</organism>